<gene>
    <name evidence="1" type="ORF">SAMN05192581_1002172</name>
    <name evidence="2" type="ORF">SAMN05192582_100379</name>
</gene>
<dbReference type="Proteomes" id="UP000181870">
    <property type="component" value="Unassembled WGS sequence"/>
</dbReference>
<evidence type="ECO:0000313" key="1">
    <source>
        <dbReference type="EMBL" id="SDB75548.1"/>
    </source>
</evidence>
<protein>
    <submittedName>
        <fullName evidence="1">Uncharacterized protein</fullName>
    </submittedName>
</protein>
<proteinExistence type="predicted"/>
<organism evidence="1 4">
    <name type="scientific">Bacteroides ovatus</name>
    <dbReference type="NCBI Taxonomy" id="28116"/>
    <lineage>
        <taxon>Bacteria</taxon>
        <taxon>Pseudomonadati</taxon>
        <taxon>Bacteroidota</taxon>
        <taxon>Bacteroidia</taxon>
        <taxon>Bacteroidales</taxon>
        <taxon>Bacteroidaceae</taxon>
        <taxon>Bacteroides</taxon>
    </lineage>
</organism>
<evidence type="ECO:0000313" key="3">
    <source>
        <dbReference type="Proteomes" id="UP000181870"/>
    </source>
</evidence>
<dbReference type="EMBL" id="FMYE01000002">
    <property type="protein sequence ID" value="SDB75548.1"/>
    <property type="molecule type" value="Genomic_DNA"/>
</dbReference>
<dbReference type="AlphaFoldDB" id="A0A1G6G0Q2"/>
<dbReference type="RefSeq" id="WP_074556614.1">
    <property type="nucleotide sequence ID" value="NZ_FMYE01000002.1"/>
</dbReference>
<reference evidence="1 4" key="2">
    <citation type="submission" date="2016-10" db="EMBL/GenBank/DDBJ databases">
        <authorList>
            <person name="de Groot N.N."/>
        </authorList>
    </citation>
    <scope>NUCLEOTIDE SEQUENCE [LARGE SCALE GENOMIC DNA]</scope>
    <source>
        <strain evidence="1 4">NLAE-zl-C500</strain>
        <strain evidence="2">NLAE-zl-C57</strain>
    </source>
</reference>
<accession>A0A1G6G0Q2</accession>
<evidence type="ECO:0000313" key="2">
    <source>
        <dbReference type="EMBL" id="SDH24647.1"/>
    </source>
</evidence>
<evidence type="ECO:0000313" key="4">
    <source>
        <dbReference type="Proteomes" id="UP000183670"/>
    </source>
</evidence>
<dbReference type="EMBL" id="FNDO01000003">
    <property type="protein sequence ID" value="SDH24647.1"/>
    <property type="molecule type" value="Genomic_DNA"/>
</dbReference>
<reference evidence="3" key="1">
    <citation type="submission" date="2016-10" db="EMBL/GenBank/DDBJ databases">
        <authorList>
            <person name="Varghese N."/>
            <person name="Submissions S."/>
        </authorList>
    </citation>
    <scope>NUCLEOTIDE SEQUENCE [LARGE SCALE GENOMIC DNA]</scope>
    <source>
        <strain evidence="3">NLAE-zl-C57</strain>
    </source>
</reference>
<name>A0A1G6G0Q2_BACOV</name>
<dbReference type="Proteomes" id="UP000183670">
    <property type="component" value="Unassembled WGS sequence"/>
</dbReference>
<sequence length="153" mass="18005">MSEWISVEEAATKYGIEKEYIQLWADMQVIMSYFKDYRTVVNDQSLRGFLKIREKGISPEYVKVLEQLCISKSEVCSAYAFLLGARDKELKMYREAKSQRDALRGMWIELNERTRDLEIELELGRSGCYKCPLKKLCIGIKRIKLNWATKMQK</sequence>